<dbReference type="GO" id="GO:0003677">
    <property type="term" value="F:DNA binding"/>
    <property type="evidence" value="ECO:0007669"/>
    <property type="project" value="UniProtKB-KW"/>
</dbReference>
<proteinExistence type="predicted"/>
<evidence type="ECO:0000259" key="3">
    <source>
        <dbReference type="Pfam" id="PF23359"/>
    </source>
</evidence>
<dbReference type="Pfam" id="PF11774">
    <property type="entry name" value="Lsr2"/>
    <property type="match status" value="1"/>
</dbReference>
<dbReference type="GO" id="GO:0016746">
    <property type="term" value="F:acyltransferase activity"/>
    <property type="evidence" value="ECO:0007669"/>
    <property type="project" value="InterPro"/>
</dbReference>
<feature type="domain" description="Lsr2 DNA-binding" evidence="3">
    <location>
        <begin position="73"/>
        <end position="108"/>
    </location>
</feature>
<dbReference type="Proteomes" id="UP000221961">
    <property type="component" value="Chromosome"/>
</dbReference>
<protein>
    <submittedName>
        <fullName evidence="4">Nucleoid-associated protein Lsr2</fullName>
    </submittedName>
</protein>
<dbReference type="InterPro" id="IPR024412">
    <property type="entry name" value="Lsr2_dim_dom"/>
</dbReference>
<dbReference type="Pfam" id="PF23359">
    <property type="entry name" value="Lsr2_DNA-bd"/>
    <property type="match status" value="1"/>
</dbReference>
<evidence type="ECO:0000313" key="4">
    <source>
        <dbReference type="EMBL" id="ATL68721.1"/>
    </source>
</evidence>
<name>A0A291RM81_9NOCA</name>
<dbReference type="AlphaFoldDB" id="A0A291RM81"/>
<dbReference type="InterPro" id="IPR042261">
    <property type="entry name" value="Lsr2-like_dimerization"/>
</dbReference>
<dbReference type="Gene3D" id="3.30.60.230">
    <property type="entry name" value="Lsr2, dimerization domain"/>
    <property type="match status" value="1"/>
</dbReference>
<dbReference type="RefSeq" id="WP_098695787.1">
    <property type="nucleotide sequence ID" value="NZ_CP023778.1"/>
</dbReference>
<dbReference type="InterPro" id="IPR055370">
    <property type="entry name" value="Lsr2_DNA-bd"/>
</dbReference>
<evidence type="ECO:0000313" key="5">
    <source>
        <dbReference type="Proteomes" id="UP000221961"/>
    </source>
</evidence>
<keyword evidence="1" id="KW-0238">DNA-binding</keyword>
<reference evidence="4 5" key="1">
    <citation type="submission" date="2017-10" db="EMBL/GenBank/DDBJ databases">
        <title>Comparative genomics between pathogenic Norcardia.</title>
        <authorList>
            <person name="Zeng L."/>
        </authorList>
    </citation>
    <scope>NUCLEOTIDE SEQUENCE [LARGE SCALE GENOMIC DNA]</scope>
    <source>
        <strain evidence="4 5">NC_YFY_NT001</strain>
    </source>
</reference>
<dbReference type="InterPro" id="IPR036625">
    <property type="entry name" value="E3-bd_dom_sf"/>
</dbReference>
<dbReference type="GeneID" id="88360328"/>
<evidence type="ECO:0000259" key="2">
    <source>
        <dbReference type="Pfam" id="PF11774"/>
    </source>
</evidence>
<evidence type="ECO:0000256" key="1">
    <source>
        <dbReference type="ARBA" id="ARBA00023125"/>
    </source>
</evidence>
<feature type="domain" description="Lsr2 dimerization" evidence="2">
    <location>
        <begin position="1"/>
        <end position="59"/>
    </location>
</feature>
<organism evidence="4 5">
    <name type="scientific">Nocardia terpenica</name>
    <dbReference type="NCBI Taxonomy" id="455432"/>
    <lineage>
        <taxon>Bacteria</taxon>
        <taxon>Bacillati</taxon>
        <taxon>Actinomycetota</taxon>
        <taxon>Actinomycetes</taxon>
        <taxon>Mycobacteriales</taxon>
        <taxon>Nocardiaceae</taxon>
        <taxon>Nocardia</taxon>
    </lineage>
</organism>
<dbReference type="KEGG" id="ntp:CRH09_23575"/>
<sequence>MARKVVVTLIDDYDGKSEAEETVTFALDGAQYEMDLSVSNAGELRTFFEQWTPHARKIGRTTTAKPLAKPAVDREQSAAIRTWARKNGFDVSTRGRIQSEVISAYQKANA</sequence>
<accession>A0A291RM81</accession>
<dbReference type="Gene3D" id="4.10.320.10">
    <property type="entry name" value="E3-binding domain"/>
    <property type="match status" value="1"/>
</dbReference>
<gene>
    <name evidence="4" type="ORF">CRH09_23575</name>
</gene>
<dbReference type="EMBL" id="CP023778">
    <property type="protein sequence ID" value="ATL68721.1"/>
    <property type="molecule type" value="Genomic_DNA"/>
</dbReference>